<dbReference type="InterPro" id="IPR000873">
    <property type="entry name" value="AMP-dep_synth/lig_dom"/>
</dbReference>
<evidence type="ECO:0000313" key="4">
    <source>
        <dbReference type="Proteomes" id="UP000193689"/>
    </source>
</evidence>
<name>A0A1Y2E4B7_9PEZI</name>
<dbReference type="InterPro" id="IPR045851">
    <property type="entry name" value="AMP-bd_C_sf"/>
</dbReference>
<feature type="domain" description="AMP-binding enzyme C-terminal" evidence="2">
    <location>
        <begin position="457"/>
        <end position="535"/>
    </location>
</feature>
<gene>
    <name evidence="3" type="ORF">BCR38DRAFT_522981</name>
</gene>
<dbReference type="GeneID" id="63781460"/>
<evidence type="ECO:0000259" key="1">
    <source>
        <dbReference type="Pfam" id="PF00501"/>
    </source>
</evidence>
<organism evidence="3 4">
    <name type="scientific">Pseudomassariella vexata</name>
    <dbReference type="NCBI Taxonomy" id="1141098"/>
    <lineage>
        <taxon>Eukaryota</taxon>
        <taxon>Fungi</taxon>
        <taxon>Dikarya</taxon>
        <taxon>Ascomycota</taxon>
        <taxon>Pezizomycotina</taxon>
        <taxon>Sordariomycetes</taxon>
        <taxon>Xylariomycetidae</taxon>
        <taxon>Amphisphaeriales</taxon>
        <taxon>Pseudomassariaceae</taxon>
        <taxon>Pseudomassariella</taxon>
    </lineage>
</organism>
<dbReference type="STRING" id="1141098.A0A1Y2E4B7"/>
<dbReference type="CDD" id="cd05911">
    <property type="entry name" value="Firefly_Luc_like"/>
    <property type="match status" value="1"/>
</dbReference>
<dbReference type="PANTHER" id="PTHR24096">
    <property type="entry name" value="LONG-CHAIN-FATTY-ACID--COA LIGASE"/>
    <property type="match status" value="1"/>
</dbReference>
<keyword evidence="4" id="KW-1185">Reference proteome</keyword>
<dbReference type="PANTHER" id="PTHR24096:SF422">
    <property type="entry name" value="BCDNA.GH02901"/>
    <property type="match status" value="1"/>
</dbReference>
<evidence type="ECO:0000259" key="2">
    <source>
        <dbReference type="Pfam" id="PF13193"/>
    </source>
</evidence>
<dbReference type="PROSITE" id="PS00455">
    <property type="entry name" value="AMP_BINDING"/>
    <property type="match status" value="1"/>
</dbReference>
<dbReference type="InterPro" id="IPR025110">
    <property type="entry name" value="AMP-bd_C"/>
</dbReference>
<accession>A0A1Y2E4B7</accession>
<dbReference type="Gene3D" id="2.30.38.10">
    <property type="entry name" value="Luciferase, Domain 3"/>
    <property type="match status" value="1"/>
</dbReference>
<dbReference type="Proteomes" id="UP000193689">
    <property type="component" value="Unassembled WGS sequence"/>
</dbReference>
<sequence>MPVFRSKQLDIDLPQDVTIWEWLFGDNSRHSPLNKFVEQDLAGYVDAFSKERVNWREVKEAAIALSTALTRKYGLKPGETFSIFSRNTIWYPVALFAAIRVGSVVSGASPAYNVEEMTHALRTAKTKFLATHPTSIQVAVKAAQNVGIPQRNIFLLEGELDGYTTIQDLIKMGQSYGEKGQVPHFSIPVAKKNKDVCAFLSFSSGTTGLPKAALISHQNAIAQSLQKQLITPKDHKKVLGVLPFFHITGLIQILHLPIILNAEVITIPAFTLDTMLSAVVEYQIGELLIVPPILIRMVHDSTVDTYDLSCVKRFTTGAAPISDEIIQLLRTKFPATGFKQLYGMTESCGCITAHPPEAYSYDYARTVGSLVPSTEVKLIMEDGSEAGVGEPGEILARGPQIVMGYLDNDQATRETFDQDGFVHTGDQGFINHEGFITITDRIKEMIKVKGIGVAPAELEDLLLGHGKIEDCAVLGIPDHWAGERPKAYVVLQKGYVPDERTGLEIIRYVEEKKVRHKWIKEVEFIDEIPKSVSGKILRRVLRDRVKHGGKEGFGNVRASKAKL</sequence>
<dbReference type="GO" id="GO:0016405">
    <property type="term" value="F:CoA-ligase activity"/>
    <property type="evidence" value="ECO:0007669"/>
    <property type="project" value="TreeGrafter"/>
</dbReference>
<dbReference type="RefSeq" id="XP_040717100.1">
    <property type="nucleotide sequence ID" value="XM_040865248.1"/>
</dbReference>
<dbReference type="Gene3D" id="3.40.50.980">
    <property type="match status" value="2"/>
</dbReference>
<dbReference type="Pfam" id="PF13193">
    <property type="entry name" value="AMP-binding_C"/>
    <property type="match status" value="1"/>
</dbReference>
<reference evidence="3 4" key="1">
    <citation type="submission" date="2016-07" db="EMBL/GenBank/DDBJ databases">
        <title>Pervasive Adenine N6-methylation of Active Genes in Fungi.</title>
        <authorList>
            <consortium name="DOE Joint Genome Institute"/>
            <person name="Mondo S.J."/>
            <person name="Dannebaum R.O."/>
            <person name="Kuo R.C."/>
            <person name="Labutti K."/>
            <person name="Haridas S."/>
            <person name="Kuo A."/>
            <person name="Salamov A."/>
            <person name="Ahrendt S.R."/>
            <person name="Lipzen A."/>
            <person name="Sullivan W."/>
            <person name="Andreopoulos W.B."/>
            <person name="Clum A."/>
            <person name="Lindquist E."/>
            <person name="Daum C."/>
            <person name="Ramamoorthy G.K."/>
            <person name="Gryganskyi A."/>
            <person name="Culley D."/>
            <person name="Magnuson J.K."/>
            <person name="James T.Y."/>
            <person name="O'Malley M.A."/>
            <person name="Stajich J.E."/>
            <person name="Spatafora J.W."/>
            <person name="Visel A."/>
            <person name="Grigoriev I.V."/>
        </authorList>
    </citation>
    <scope>NUCLEOTIDE SEQUENCE [LARGE SCALE GENOMIC DNA]</scope>
    <source>
        <strain evidence="3 4">CBS 129021</strain>
    </source>
</reference>
<dbReference type="InterPro" id="IPR020845">
    <property type="entry name" value="AMP-binding_CS"/>
</dbReference>
<dbReference type="InParanoid" id="A0A1Y2E4B7"/>
<dbReference type="EMBL" id="MCFJ01000005">
    <property type="protein sequence ID" value="ORY66136.1"/>
    <property type="molecule type" value="Genomic_DNA"/>
</dbReference>
<dbReference type="OrthoDB" id="6509636at2759"/>
<evidence type="ECO:0000313" key="3">
    <source>
        <dbReference type="EMBL" id="ORY66136.1"/>
    </source>
</evidence>
<dbReference type="Pfam" id="PF00501">
    <property type="entry name" value="AMP-binding"/>
    <property type="match status" value="1"/>
</dbReference>
<comment type="caution">
    <text evidence="3">The sequence shown here is derived from an EMBL/GenBank/DDBJ whole genome shotgun (WGS) entry which is preliminary data.</text>
</comment>
<protein>
    <submittedName>
        <fullName evidence="3">Uncharacterized protein</fullName>
    </submittedName>
</protein>
<feature type="domain" description="AMP-dependent synthetase/ligase" evidence="1">
    <location>
        <begin position="48"/>
        <end position="406"/>
    </location>
</feature>
<proteinExistence type="predicted"/>
<dbReference type="SUPFAM" id="SSF56801">
    <property type="entry name" value="Acetyl-CoA synthetase-like"/>
    <property type="match status" value="1"/>
</dbReference>
<dbReference type="AlphaFoldDB" id="A0A1Y2E4B7"/>
<dbReference type="Gene3D" id="3.30.300.30">
    <property type="match status" value="1"/>
</dbReference>